<accession>U6HB88</accession>
<gene>
    <name evidence="2" type="ORF">EPH_0065580</name>
</gene>
<feature type="transmembrane region" description="Helical" evidence="1">
    <location>
        <begin position="25"/>
        <end position="46"/>
    </location>
</feature>
<organism evidence="2 3">
    <name type="scientific">Eimeria praecox</name>
    <dbReference type="NCBI Taxonomy" id="51316"/>
    <lineage>
        <taxon>Eukaryota</taxon>
        <taxon>Sar</taxon>
        <taxon>Alveolata</taxon>
        <taxon>Apicomplexa</taxon>
        <taxon>Conoidasida</taxon>
        <taxon>Coccidia</taxon>
        <taxon>Eucoccidiorida</taxon>
        <taxon>Eimeriorina</taxon>
        <taxon>Eimeriidae</taxon>
        <taxon>Eimeria</taxon>
    </lineage>
</organism>
<sequence>MAFQSLTDDDSSIKQSRGYRAGTKFLQQASSFGVFASTLALLVFYSANYYFDDPWMSKNFGGGSSWLIYFTSRVCDAFTLFFYAGSMFFLETYHSEGAGEAWGWLGAICFNLAAFSEIAALTAWGTSSFEVLDAVYTVMLGVSISIAFLWSLFFEPASHRFDVHLTQSAMRNEYYKSRNAMAYYGPAVVNADGEIDIAAAAEQAQACLGCC</sequence>
<keyword evidence="1" id="KW-0472">Membrane</keyword>
<dbReference type="AlphaFoldDB" id="U6HB88"/>
<reference evidence="2" key="1">
    <citation type="submission" date="2013-10" db="EMBL/GenBank/DDBJ databases">
        <title>Genomic analysis of the causative agents of coccidiosis in chickens.</title>
        <authorList>
            <person name="Reid A.J."/>
            <person name="Blake D."/>
            <person name="Billington K."/>
            <person name="Browne H."/>
            <person name="Dunn M."/>
            <person name="Hung S."/>
            <person name="Kawahara F."/>
            <person name="Miranda-Saavedra D."/>
            <person name="Mourier T."/>
            <person name="Nagra H."/>
            <person name="Otto T.D."/>
            <person name="Rawlings N."/>
            <person name="Sanchez A."/>
            <person name="Sanders M."/>
            <person name="Subramaniam C."/>
            <person name="Tay Y."/>
            <person name="Dear P."/>
            <person name="Doerig C."/>
            <person name="Gruber A."/>
            <person name="Parkinson J."/>
            <person name="Shirley M."/>
            <person name="Wan K.L."/>
            <person name="Berriman M."/>
            <person name="Tomley F."/>
            <person name="Pain A."/>
        </authorList>
    </citation>
    <scope>NUCLEOTIDE SEQUENCE [LARGE SCALE GENOMIC DNA]</scope>
    <source>
        <strain evidence="2">Houghton</strain>
    </source>
</reference>
<feature type="transmembrane region" description="Helical" evidence="1">
    <location>
        <begin position="102"/>
        <end position="122"/>
    </location>
</feature>
<keyword evidence="3" id="KW-1185">Reference proteome</keyword>
<dbReference type="Pfam" id="PF11677">
    <property type="entry name" value="DUF3273"/>
    <property type="match status" value="1"/>
</dbReference>
<dbReference type="InterPro" id="IPR021691">
    <property type="entry name" value="DUF3273"/>
</dbReference>
<evidence type="ECO:0000313" key="2">
    <source>
        <dbReference type="EMBL" id="CDI87864.1"/>
    </source>
</evidence>
<feature type="transmembrane region" description="Helical" evidence="1">
    <location>
        <begin position="66"/>
        <end position="90"/>
    </location>
</feature>
<evidence type="ECO:0000256" key="1">
    <source>
        <dbReference type="SAM" id="Phobius"/>
    </source>
</evidence>
<dbReference type="OrthoDB" id="328372at2759"/>
<dbReference type="Proteomes" id="UP000018201">
    <property type="component" value="Unassembled WGS sequence"/>
</dbReference>
<reference evidence="2" key="2">
    <citation type="submission" date="2013-10" db="EMBL/GenBank/DDBJ databases">
        <authorList>
            <person name="Aslett M."/>
        </authorList>
    </citation>
    <scope>NUCLEOTIDE SEQUENCE [LARGE SCALE GENOMIC DNA]</scope>
    <source>
        <strain evidence="2">Houghton</strain>
    </source>
</reference>
<name>U6HB88_9EIME</name>
<keyword evidence="1" id="KW-0812">Transmembrane</keyword>
<evidence type="ECO:0000313" key="3">
    <source>
        <dbReference type="Proteomes" id="UP000018201"/>
    </source>
</evidence>
<dbReference type="VEuPathDB" id="ToxoDB:EPH_0065580"/>
<protein>
    <submittedName>
        <fullName evidence="2">Uncharacterized protein</fullName>
    </submittedName>
</protein>
<feature type="transmembrane region" description="Helical" evidence="1">
    <location>
        <begin position="134"/>
        <end position="154"/>
    </location>
</feature>
<proteinExistence type="predicted"/>
<keyword evidence="1" id="KW-1133">Transmembrane helix</keyword>
<dbReference type="EMBL" id="HG708481">
    <property type="protein sequence ID" value="CDI87864.1"/>
    <property type="molecule type" value="Genomic_DNA"/>
</dbReference>